<evidence type="ECO:0000259" key="3">
    <source>
        <dbReference type="Pfam" id="PF23359"/>
    </source>
</evidence>
<organism evidence="4 5">
    <name type="scientific">Microbacterium enclense</name>
    <dbReference type="NCBI Taxonomy" id="993073"/>
    <lineage>
        <taxon>Bacteria</taxon>
        <taxon>Bacillati</taxon>
        <taxon>Actinomycetota</taxon>
        <taxon>Actinomycetes</taxon>
        <taxon>Micrococcales</taxon>
        <taxon>Microbacteriaceae</taxon>
        <taxon>Microbacterium</taxon>
    </lineage>
</organism>
<dbReference type="EMBL" id="RBZY01000028">
    <property type="protein sequence ID" value="RWR18658.1"/>
    <property type="molecule type" value="Genomic_DNA"/>
</dbReference>
<proteinExistence type="predicted"/>
<accession>A0A443JDR3</accession>
<dbReference type="InterPro" id="IPR036625">
    <property type="entry name" value="E3-bd_dom_sf"/>
</dbReference>
<dbReference type="GO" id="GO:0003677">
    <property type="term" value="F:DNA binding"/>
    <property type="evidence" value="ECO:0007669"/>
    <property type="project" value="UniProtKB-KW"/>
</dbReference>
<reference evidence="4 5" key="1">
    <citation type="journal article" date="2018" name="Front. Microbiol.">
        <title>Novel Insights Into Bacterial Dimethylsulfoniopropionate Catabolism in the East China Sea.</title>
        <authorList>
            <person name="Liu J."/>
            <person name="Liu J."/>
            <person name="Zhang S.H."/>
            <person name="Liang J."/>
            <person name="Lin H."/>
            <person name="Song D."/>
            <person name="Yang G.P."/>
            <person name="Todd J.D."/>
            <person name="Zhang X.H."/>
        </authorList>
    </citation>
    <scope>NUCLEOTIDE SEQUENCE [LARGE SCALE GENOMIC DNA]</scope>
    <source>
        <strain evidence="4 5">ZYFD042</strain>
    </source>
</reference>
<dbReference type="Proteomes" id="UP000285970">
    <property type="component" value="Unassembled WGS sequence"/>
</dbReference>
<keyword evidence="1" id="KW-0238">DNA-binding</keyword>
<gene>
    <name evidence="4" type="ORF">D8Y23_09040</name>
</gene>
<dbReference type="InterPro" id="IPR042261">
    <property type="entry name" value="Lsr2-like_dimerization"/>
</dbReference>
<dbReference type="Gene3D" id="4.10.320.10">
    <property type="entry name" value="E3-binding domain"/>
    <property type="match status" value="1"/>
</dbReference>
<feature type="domain" description="Lsr2 DNA-binding" evidence="3">
    <location>
        <begin position="80"/>
        <end position="112"/>
    </location>
</feature>
<comment type="caution">
    <text evidence="4">The sequence shown here is derived from an EMBL/GenBank/DDBJ whole genome shotgun (WGS) entry which is preliminary data.</text>
</comment>
<dbReference type="InterPro" id="IPR024412">
    <property type="entry name" value="Lsr2_dim_dom"/>
</dbReference>
<evidence type="ECO:0000259" key="2">
    <source>
        <dbReference type="Pfam" id="PF11774"/>
    </source>
</evidence>
<name>A0A443JDR3_9MICO</name>
<dbReference type="AlphaFoldDB" id="A0A443JDR3"/>
<feature type="domain" description="Lsr2 dimerization" evidence="2">
    <location>
        <begin position="1"/>
        <end position="59"/>
    </location>
</feature>
<protein>
    <submittedName>
        <fullName evidence="4">Lsr2 family protein</fullName>
    </submittedName>
</protein>
<dbReference type="Gene3D" id="3.30.60.230">
    <property type="entry name" value="Lsr2, dimerization domain"/>
    <property type="match status" value="1"/>
</dbReference>
<dbReference type="OrthoDB" id="4113332at2"/>
<dbReference type="Pfam" id="PF11774">
    <property type="entry name" value="Lsr2"/>
    <property type="match status" value="1"/>
</dbReference>
<evidence type="ECO:0000256" key="1">
    <source>
        <dbReference type="ARBA" id="ARBA00023125"/>
    </source>
</evidence>
<dbReference type="InterPro" id="IPR055370">
    <property type="entry name" value="Lsr2_DNA-bd"/>
</dbReference>
<sequence>MATKHVTHLIDDLDGSVLEDGAGKTVSFSVDGRAYEIDLSKDNASKLLDAFAPYVSAARVTHSGNSARGGRTSGPRRDVDLNAVREWARANGHTVSDRGRVAATIVEAYQAAVS</sequence>
<dbReference type="GO" id="GO:0016746">
    <property type="term" value="F:acyltransferase activity"/>
    <property type="evidence" value="ECO:0007669"/>
    <property type="project" value="InterPro"/>
</dbReference>
<dbReference type="Pfam" id="PF23359">
    <property type="entry name" value="Lsr2_DNA-bd"/>
    <property type="match status" value="1"/>
</dbReference>
<dbReference type="RefSeq" id="WP_128217820.1">
    <property type="nucleotide sequence ID" value="NZ_RBZY01000028.1"/>
</dbReference>
<evidence type="ECO:0000313" key="5">
    <source>
        <dbReference type="Proteomes" id="UP000285970"/>
    </source>
</evidence>
<evidence type="ECO:0000313" key="4">
    <source>
        <dbReference type="EMBL" id="RWR18658.1"/>
    </source>
</evidence>